<dbReference type="EMBL" id="MCFF01000041">
    <property type="protein sequence ID" value="ORZ07506.1"/>
    <property type="molecule type" value="Genomic_DNA"/>
</dbReference>
<keyword evidence="1" id="KW-0433">Leucine-rich repeat</keyword>
<gene>
    <name evidence="4" type="ORF">BCR41DRAFT_373593</name>
</gene>
<dbReference type="PANTHER" id="PTHR24112">
    <property type="entry name" value="LEUCINE-RICH REPEAT, ISOFORM F-RELATED"/>
    <property type="match status" value="1"/>
</dbReference>
<evidence type="ECO:0000313" key="4">
    <source>
        <dbReference type="EMBL" id="ORZ07506.1"/>
    </source>
</evidence>
<evidence type="ECO:0000256" key="2">
    <source>
        <dbReference type="ARBA" id="ARBA00022737"/>
    </source>
</evidence>
<dbReference type="RefSeq" id="XP_021878013.1">
    <property type="nucleotide sequence ID" value="XM_022026797.1"/>
</dbReference>
<evidence type="ECO:0008006" key="6">
    <source>
        <dbReference type="Google" id="ProtNLM"/>
    </source>
</evidence>
<dbReference type="GeneID" id="33568640"/>
<dbReference type="InParanoid" id="A0A1Y2GD44"/>
<dbReference type="Proteomes" id="UP000193648">
    <property type="component" value="Unassembled WGS sequence"/>
</dbReference>
<evidence type="ECO:0000256" key="1">
    <source>
        <dbReference type="ARBA" id="ARBA00022614"/>
    </source>
</evidence>
<accession>A0A1Y2GD44</accession>
<organism evidence="4 5">
    <name type="scientific">Lobosporangium transversale</name>
    <dbReference type="NCBI Taxonomy" id="64571"/>
    <lineage>
        <taxon>Eukaryota</taxon>
        <taxon>Fungi</taxon>
        <taxon>Fungi incertae sedis</taxon>
        <taxon>Mucoromycota</taxon>
        <taxon>Mortierellomycotina</taxon>
        <taxon>Mortierellomycetes</taxon>
        <taxon>Mortierellales</taxon>
        <taxon>Mortierellaceae</taxon>
        <taxon>Lobosporangium</taxon>
    </lineage>
</organism>
<comment type="similarity">
    <text evidence="3">Belongs to the PPP1R37 family.</text>
</comment>
<dbReference type="AlphaFoldDB" id="A0A1Y2GD44"/>
<reference evidence="4 5" key="1">
    <citation type="submission" date="2016-07" db="EMBL/GenBank/DDBJ databases">
        <title>Pervasive Adenine N6-methylation of Active Genes in Fungi.</title>
        <authorList>
            <consortium name="DOE Joint Genome Institute"/>
            <person name="Mondo S.J."/>
            <person name="Dannebaum R.O."/>
            <person name="Kuo R.C."/>
            <person name="Labutti K."/>
            <person name="Haridas S."/>
            <person name="Kuo A."/>
            <person name="Salamov A."/>
            <person name="Ahrendt S.R."/>
            <person name="Lipzen A."/>
            <person name="Sullivan W."/>
            <person name="Andreopoulos W.B."/>
            <person name="Clum A."/>
            <person name="Lindquist E."/>
            <person name="Daum C."/>
            <person name="Ramamoorthy G.K."/>
            <person name="Gryganskyi A."/>
            <person name="Culley D."/>
            <person name="Magnuson J.K."/>
            <person name="James T.Y."/>
            <person name="O'Malley M.A."/>
            <person name="Stajich J.E."/>
            <person name="Spatafora J.W."/>
            <person name="Visel A."/>
            <person name="Grigoriev I.V."/>
        </authorList>
    </citation>
    <scope>NUCLEOTIDE SEQUENCE [LARGE SCALE GENOMIC DNA]</scope>
    <source>
        <strain evidence="4 5">NRRL 3116</strain>
    </source>
</reference>
<comment type="caution">
    <text evidence="4">The sequence shown here is derived from an EMBL/GenBank/DDBJ whole genome shotgun (WGS) entry which is preliminary data.</text>
</comment>
<keyword evidence="5" id="KW-1185">Reference proteome</keyword>
<sequence>MTETGWVKWVCLNHCRSMYEEKGQKVFINAVKVNNGEYNRHLGKVTITLGSRERAKELFDALTSSRRVYELDITFGWDWTEIDLEAFENALAVSSVSNLRLGLTRTQRNAGIKDSSISAQYEKLIRIIELSNMKTIHIALTQDHIKLLSLRPRRSSCLQKLTYEMEAQWIGVIDLQGLVNSLKTGTTLTILNLSDGSIEDEGALALSEALKVNTSLTTLDLWYNSIGDEGALVLSEALKVNTSFMTLNLDSNPIGKEGTLALSEALKVNTSLTTLNLDKNSIGKEGAQALSEALKVNTSLTTLVLEFNSIGDEADLAISEALKENAVLTQ</sequence>
<dbReference type="InterPro" id="IPR051279">
    <property type="entry name" value="PP1-Reg/Actin-Interact_Protein"/>
</dbReference>
<dbReference type="SUPFAM" id="SSF52047">
    <property type="entry name" value="RNI-like"/>
    <property type="match status" value="1"/>
</dbReference>
<proteinExistence type="inferred from homology"/>
<keyword evidence="2" id="KW-0677">Repeat</keyword>
<name>A0A1Y2GD44_9FUNG</name>
<evidence type="ECO:0000256" key="3">
    <source>
        <dbReference type="ARBA" id="ARBA00038315"/>
    </source>
</evidence>
<dbReference type="InterPro" id="IPR032675">
    <property type="entry name" value="LRR_dom_sf"/>
</dbReference>
<dbReference type="OrthoDB" id="120976at2759"/>
<dbReference type="SMART" id="SM00368">
    <property type="entry name" value="LRR_RI"/>
    <property type="match status" value="5"/>
</dbReference>
<dbReference type="STRING" id="64571.A0A1Y2GD44"/>
<dbReference type="InterPro" id="IPR001611">
    <property type="entry name" value="Leu-rich_rpt"/>
</dbReference>
<dbReference type="Gene3D" id="3.80.10.10">
    <property type="entry name" value="Ribonuclease Inhibitor"/>
    <property type="match status" value="2"/>
</dbReference>
<dbReference type="Pfam" id="PF13516">
    <property type="entry name" value="LRR_6"/>
    <property type="match status" value="5"/>
</dbReference>
<dbReference type="PANTHER" id="PTHR24112:SF9">
    <property type="entry name" value="PROTEIN PHOSPHATASE 1 REGULATORY SUBUNIT 37"/>
    <property type="match status" value="1"/>
</dbReference>
<evidence type="ECO:0000313" key="5">
    <source>
        <dbReference type="Proteomes" id="UP000193648"/>
    </source>
</evidence>
<protein>
    <recommendedName>
        <fullName evidence="6">RNI-like protein</fullName>
    </recommendedName>
</protein>